<dbReference type="PANTHER" id="PTHR30441:SF8">
    <property type="entry name" value="DUF748 DOMAIN-CONTAINING PROTEIN"/>
    <property type="match status" value="1"/>
</dbReference>
<evidence type="ECO:0000313" key="2">
    <source>
        <dbReference type="Proteomes" id="UP000620874"/>
    </source>
</evidence>
<dbReference type="InterPro" id="IPR052894">
    <property type="entry name" value="AsmA-related"/>
</dbReference>
<gene>
    <name evidence="1" type="ORF">H9625_04080</name>
</gene>
<protein>
    <submittedName>
        <fullName evidence="1">AsmA family protein</fullName>
    </submittedName>
</protein>
<dbReference type="Proteomes" id="UP000620874">
    <property type="component" value="Unassembled WGS sequence"/>
</dbReference>
<dbReference type="RefSeq" id="WP_191763093.1">
    <property type="nucleotide sequence ID" value="NZ_JACSPP010000007.1"/>
</dbReference>
<keyword evidence="2" id="KW-1185">Reference proteome</keyword>
<evidence type="ECO:0000313" key="1">
    <source>
        <dbReference type="EMBL" id="MBD8039633.1"/>
    </source>
</evidence>
<dbReference type="EMBL" id="JACSPP010000007">
    <property type="protein sequence ID" value="MBD8039633.1"/>
    <property type="molecule type" value="Genomic_DNA"/>
</dbReference>
<accession>A0ABR8Y5Z5</accession>
<name>A0ABR8Y5Z5_9BACT</name>
<dbReference type="PANTHER" id="PTHR30441">
    <property type="entry name" value="DUF748 DOMAIN-CONTAINING PROTEIN"/>
    <property type="match status" value="1"/>
</dbReference>
<comment type="caution">
    <text evidence="1">The sequence shown here is derived from an EMBL/GenBank/DDBJ whole genome shotgun (WGS) entry which is preliminary data.</text>
</comment>
<proteinExistence type="predicted"/>
<organism evidence="1 2">
    <name type="scientific">Phocaeicola intestinalis</name>
    <dbReference type="NCBI Taxonomy" id="2762212"/>
    <lineage>
        <taxon>Bacteria</taxon>
        <taxon>Pseudomonadati</taxon>
        <taxon>Bacteroidota</taxon>
        <taxon>Bacteroidia</taxon>
        <taxon>Bacteroidales</taxon>
        <taxon>Bacteroidaceae</taxon>
        <taxon>Phocaeicola</taxon>
    </lineage>
</organism>
<sequence>MKKVLKIAGITLGVLLILILVLPFAFQGKIEKLVKQEGNKMLNAQFDFSALDISLIRNFPSASITLEDFWLKGAGEFQNDTLIQAGELTAAVNLFSLFGNSGYDISKIIIEDTKVKAIVLENGHPNWDVMKPSADTTDTEETPTESAPIRIKLQKLSIKDLSVSYDDRQGGMYAAINHLNATCSGDFGSERTTVDLSMETPSLTYRTGGIPFLNKARLEADMNVDADFANNKYTLKDNTISLNAIQVNIDGWAAMQKNGIGMDMKLNTNEVGFKELLSLIPAIYAKDFQDLKTDGKASLTAFAKGILGQDQVPQFEVALDVKDGMFRYPSLPAGVENINIAANVKNAGGNIDATEITVSPFDFVLAGNPFSLKASVKTPMSDPDLQASAQGTLDLGKIKEVYPLEDMTLNGTIQADMNLAGKLSYIEKEQYDQMKAAGSIRLNNMKLNLQDMPAIDIQRSTFSFSPRYLQLSETTINIGQNDLTVDSRFENYLGYALKGSTLKGNLNISSNHIHVNDFISSDTTTVQVPETHDSTTVSSSEAGVIRIPENIDFTMQANLKEVLFDKMKLETVNGVLTVKNGTVDMRNLSFNTMGGSITANGAYSAPKGVQPHLNAGFDMKGIGFAQAYEELGLVQQLAPIFSGLKGNFSGNLKINTPLDEKMSPVMQQVQGSGSLSTKDLSLSDVKFINQVADIVKKPSMKDIQVKDLNLDFEIADGRVTTQPFDLKLGDYTMNLSGSTGLDQTIDYTGKITLPSGGIGSKLGTVDMTIGGTFTSPKVGIDMASLAKNAAEQALKGLVKGNDENGEETKEKESVIDKALNLFKKKK</sequence>
<reference evidence="1 2" key="1">
    <citation type="submission" date="2020-08" db="EMBL/GenBank/DDBJ databases">
        <title>A Genomic Blueprint of the Chicken Gut Microbiome.</title>
        <authorList>
            <person name="Gilroy R."/>
            <person name="Ravi A."/>
            <person name="Getino M."/>
            <person name="Pursley I."/>
            <person name="Horton D.L."/>
            <person name="Alikhan N.-F."/>
            <person name="Baker D."/>
            <person name="Gharbi K."/>
            <person name="Hall N."/>
            <person name="Watson M."/>
            <person name="Adriaenssens E.M."/>
            <person name="Foster-Nyarko E."/>
            <person name="Jarju S."/>
            <person name="Secka A."/>
            <person name="Antonio M."/>
            <person name="Oren A."/>
            <person name="Chaudhuri R."/>
            <person name="La Ragione R.M."/>
            <person name="Hildebrand F."/>
            <person name="Pallen M.J."/>
        </authorList>
    </citation>
    <scope>NUCLEOTIDE SEQUENCE [LARGE SCALE GENOMIC DNA]</scope>
    <source>
        <strain evidence="1 2">Sa1CVN1</strain>
    </source>
</reference>